<protein>
    <submittedName>
        <fullName evidence="2">Uncharacterized protein</fullName>
    </submittedName>
</protein>
<dbReference type="EMBL" id="JADCNM010000012">
    <property type="protein sequence ID" value="KAG0458625.1"/>
    <property type="molecule type" value="Genomic_DNA"/>
</dbReference>
<gene>
    <name evidence="2" type="ORF">HPP92_021753</name>
</gene>
<name>A0A835PU14_VANPL</name>
<sequence length="194" mass="21639">MCSLCCKQADWALVAIDAIRMIHVLAVGATFTTISVLIIVRVAACTMTSCALILVLRIVFHRVLCILMCPTCSLVFCCYYACCPFCNVLACALNCLHAMHVALHHVIPFLALGQIDHLYLLSFMLIGYHSRTIAKVLNCKEKKRSSRAAFGGAYGRDQHKNLSSFCAFVQELNRELGKPIIGRKEEDQVVWLQE</sequence>
<evidence type="ECO:0000256" key="1">
    <source>
        <dbReference type="SAM" id="Phobius"/>
    </source>
</evidence>
<keyword evidence="1" id="KW-1133">Transmembrane helix</keyword>
<organism evidence="2 3">
    <name type="scientific">Vanilla planifolia</name>
    <name type="common">Vanilla</name>
    <dbReference type="NCBI Taxonomy" id="51239"/>
    <lineage>
        <taxon>Eukaryota</taxon>
        <taxon>Viridiplantae</taxon>
        <taxon>Streptophyta</taxon>
        <taxon>Embryophyta</taxon>
        <taxon>Tracheophyta</taxon>
        <taxon>Spermatophyta</taxon>
        <taxon>Magnoliopsida</taxon>
        <taxon>Liliopsida</taxon>
        <taxon>Asparagales</taxon>
        <taxon>Orchidaceae</taxon>
        <taxon>Vanilloideae</taxon>
        <taxon>Vanilleae</taxon>
        <taxon>Vanilla</taxon>
    </lineage>
</organism>
<evidence type="ECO:0000313" key="3">
    <source>
        <dbReference type="Proteomes" id="UP000639772"/>
    </source>
</evidence>
<feature type="transmembrane region" description="Helical" evidence="1">
    <location>
        <begin position="12"/>
        <end position="32"/>
    </location>
</feature>
<dbReference type="Proteomes" id="UP000639772">
    <property type="component" value="Chromosome 12"/>
</dbReference>
<reference evidence="2 3" key="1">
    <citation type="journal article" date="2020" name="Nat. Food">
        <title>A phased Vanilla planifolia genome enables genetic improvement of flavour and production.</title>
        <authorList>
            <person name="Hasing T."/>
            <person name="Tang H."/>
            <person name="Brym M."/>
            <person name="Khazi F."/>
            <person name="Huang T."/>
            <person name="Chambers A.H."/>
        </authorList>
    </citation>
    <scope>NUCLEOTIDE SEQUENCE [LARGE SCALE GENOMIC DNA]</scope>
    <source>
        <tissue evidence="2">Leaf</tissue>
    </source>
</reference>
<evidence type="ECO:0000313" key="2">
    <source>
        <dbReference type="EMBL" id="KAG0458625.1"/>
    </source>
</evidence>
<proteinExistence type="predicted"/>
<dbReference type="AlphaFoldDB" id="A0A835PU14"/>
<keyword evidence="1" id="KW-0812">Transmembrane</keyword>
<comment type="caution">
    <text evidence="2">The sequence shown here is derived from an EMBL/GenBank/DDBJ whole genome shotgun (WGS) entry which is preliminary data.</text>
</comment>
<accession>A0A835PU14</accession>
<keyword evidence="1" id="KW-0472">Membrane</keyword>